<dbReference type="PROSITE" id="PS50041">
    <property type="entry name" value="C_TYPE_LECTIN_2"/>
    <property type="match status" value="1"/>
</dbReference>
<dbReference type="InterPro" id="IPR001304">
    <property type="entry name" value="C-type_lectin-like"/>
</dbReference>
<proteinExistence type="predicted"/>
<dbReference type="AlphaFoldDB" id="A0A7R8ZSA1"/>
<sequence length="188" mass="21164">MKLAPASLASRKVIALMRPTKRSFSESANATWGMKKPALTTQMMKIKIPFQVVLVSLWISGLLSLEVVKLQKFPGYACNTKAGDPTQGMETRKCLYIDIPFMNIGFATLEIGCSSGFEFRSEFGKCYFFSNTQTTWHEAEDHCASLREGAHLASIHSASEMDYLFSSELSLYGLEWWRIPFAVRLRSP</sequence>
<dbReference type="CDD" id="cd00037">
    <property type="entry name" value="CLECT"/>
    <property type="match status" value="1"/>
</dbReference>
<reference evidence="1" key="1">
    <citation type="submission" date="2020-11" db="EMBL/GenBank/DDBJ databases">
        <authorList>
            <person name="Tran Van P."/>
        </authorList>
    </citation>
    <scope>NUCLEOTIDE SEQUENCE</scope>
</reference>
<dbReference type="PANTHER" id="PTHR22803">
    <property type="entry name" value="MANNOSE, PHOSPHOLIPASE, LECTIN RECEPTOR RELATED"/>
    <property type="match status" value="1"/>
</dbReference>
<dbReference type="Gene3D" id="3.10.100.10">
    <property type="entry name" value="Mannose-Binding Protein A, subunit A"/>
    <property type="match status" value="1"/>
</dbReference>
<gene>
    <name evidence="1" type="ORF">CTOB1V02_LOCUS12415</name>
</gene>
<dbReference type="InterPro" id="IPR016187">
    <property type="entry name" value="CTDL_fold"/>
</dbReference>
<protein>
    <submittedName>
        <fullName evidence="1">Uncharacterized protein</fullName>
    </submittedName>
</protein>
<dbReference type="OrthoDB" id="8935730at2759"/>
<dbReference type="InterPro" id="IPR016186">
    <property type="entry name" value="C-type_lectin-like/link_sf"/>
</dbReference>
<evidence type="ECO:0000313" key="1">
    <source>
        <dbReference type="EMBL" id="CAD7234599.1"/>
    </source>
</evidence>
<name>A0A7R8ZSA1_9CRUS</name>
<dbReference type="InterPro" id="IPR050111">
    <property type="entry name" value="C-type_lectin/snaclec_domain"/>
</dbReference>
<accession>A0A7R8ZSA1</accession>
<dbReference type="EMBL" id="OB669187">
    <property type="protein sequence ID" value="CAD7234599.1"/>
    <property type="molecule type" value="Genomic_DNA"/>
</dbReference>
<organism evidence="1">
    <name type="scientific">Cyprideis torosa</name>
    <dbReference type="NCBI Taxonomy" id="163714"/>
    <lineage>
        <taxon>Eukaryota</taxon>
        <taxon>Metazoa</taxon>
        <taxon>Ecdysozoa</taxon>
        <taxon>Arthropoda</taxon>
        <taxon>Crustacea</taxon>
        <taxon>Oligostraca</taxon>
        <taxon>Ostracoda</taxon>
        <taxon>Podocopa</taxon>
        <taxon>Podocopida</taxon>
        <taxon>Cytherocopina</taxon>
        <taxon>Cytheroidea</taxon>
        <taxon>Cytherideidae</taxon>
        <taxon>Cyprideis</taxon>
    </lineage>
</organism>
<dbReference type="SUPFAM" id="SSF56436">
    <property type="entry name" value="C-type lectin-like"/>
    <property type="match status" value="1"/>
</dbReference>